<sequence>MSPGIEQCSTTTDENCDGVGVCTGGPRWGTSLGDDGDQFAFDLAVDAAGNVSVTGGFRDVLSLGGGHLESAGSEDVFVVKHDRCGAVMWAKRFGDQQFQEARSIDLDQHGNILVAGWLQGSVDFGGGPLISNGLTDGFVAKLDPDGNHLWSTSFGDRDEQFAHDVAVDDSDNVIVTGSFWSTVNFGVGPLVSAGFEDLFVAKLSPSGETLWNERFGDEETQEGLSLATDPDGNIVVTGYMLGTLDFAQHSLVSAGTSVMLLKLAPDGAHLWGRRFGEQGFQYGQRVAVDAQGNIALSGGFSEAIDFGGGLLSSEGGIDLFLATFNPEGNARWHKGFGDAGDQIDIACAADGAGNVVVTGSFSGEIHAGGGDLESHGSEDLFVAKFDSSGEHLWSSRYGDSSFQGGWGVTTDSLGNILVAGVFTGGFDLGNSSISGAGNKGFIASFMP</sequence>
<dbReference type="Proteomes" id="UP000019678">
    <property type="component" value="Unassembled WGS sequence"/>
</dbReference>
<protein>
    <recommendedName>
        <fullName evidence="3">Beta-propeller repeat protein</fullName>
    </recommendedName>
</protein>
<reference evidence="1 2" key="1">
    <citation type="submission" date="2013-05" db="EMBL/GenBank/DDBJ databases">
        <title>Genome assembly of Chondromyces apiculatus DSM 436.</title>
        <authorList>
            <person name="Sharma G."/>
            <person name="Khatri I."/>
            <person name="Kaur C."/>
            <person name="Mayilraj S."/>
            <person name="Subramanian S."/>
        </authorList>
    </citation>
    <scope>NUCLEOTIDE SEQUENCE [LARGE SCALE GENOMIC DNA]</scope>
    <source>
        <strain evidence="1 2">DSM 436</strain>
    </source>
</reference>
<dbReference type="EMBL" id="ASRX01000028">
    <property type="protein sequence ID" value="EYF04951.1"/>
    <property type="molecule type" value="Genomic_DNA"/>
</dbReference>
<keyword evidence="2" id="KW-1185">Reference proteome</keyword>
<dbReference type="InterPro" id="IPR011042">
    <property type="entry name" value="6-blade_b-propeller_TolB-like"/>
</dbReference>
<comment type="caution">
    <text evidence="1">The sequence shown here is derived from an EMBL/GenBank/DDBJ whole genome shotgun (WGS) entry which is preliminary data.</text>
</comment>
<dbReference type="AlphaFoldDB" id="A0A017T8L4"/>
<evidence type="ECO:0000313" key="2">
    <source>
        <dbReference type="Proteomes" id="UP000019678"/>
    </source>
</evidence>
<dbReference type="Gene3D" id="2.120.10.30">
    <property type="entry name" value="TolB, C-terminal domain"/>
    <property type="match status" value="1"/>
</dbReference>
<gene>
    <name evidence="1" type="ORF">CAP_3762</name>
</gene>
<proteinExistence type="predicted"/>
<organism evidence="1 2">
    <name type="scientific">Chondromyces apiculatus DSM 436</name>
    <dbReference type="NCBI Taxonomy" id="1192034"/>
    <lineage>
        <taxon>Bacteria</taxon>
        <taxon>Pseudomonadati</taxon>
        <taxon>Myxococcota</taxon>
        <taxon>Polyangia</taxon>
        <taxon>Polyangiales</taxon>
        <taxon>Polyangiaceae</taxon>
        <taxon>Chondromyces</taxon>
    </lineage>
</organism>
<dbReference type="STRING" id="1192034.CAP_3762"/>
<name>A0A017T8L4_9BACT</name>
<evidence type="ECO:0008006" key="3">
    <source>
        <dbReference type="Google" id="ProtNLM"/>
    </source>
</evidence>
<dbReference type="PANTHER" id="PTHR42754">
    <property type="entry name" value="ENDOGLUCANASE"/>
    <property type="match status" value="1"/>
</dbReference>
<dbReference type="SUPFAM" id="SSF101898">
    <property type="entry name" value="NHL repeat"/>
    <property type="match status" value="1"/>
</dbReference>
<evidence type="ECO:0000313" key="1">
    <source>
        <dbReference type="EMBL" id="EYF04951.1"/>
    </source>
</evidence>
<accession>A0A017T8L4</accession>
<dbReference type="eggNOG" id="COG1520">
    <property type="taxonomic scope" value="Bacteria"/>
</dbReference>
<dbReference type="PANTHER" id="PTHR42754:SF1">
    <property type="entry name" value="LIPOPROTEIN"/>
    <property type="match status" value="1"/>
</dbReference>